<dbReference type="InterPro" id="IPR011042">
    <property type="entry name" value="6-blade_b-propeller_TolB-like"/>
</dbReference>
<dbReference type="EMBL" id="JSVA01000005">
    <property type="protein sequence ID" value="KOF03839.1"/>
    <property type="molecule type" value="Genomic_DNA"/>
</dbReference>
<protein>
    <submittedName>
        <fullName evidence="1">WD40 domain-containing protein beta propeller</fullName>
    </submittedName>
</protein>
<keyword evidence="2" id="KW-1185">Reference proteome</keyword>
<gene>
    <name evidence="1" type="ORF">OB69_04600</name>
</gene>
<name>A0A0L8AND4_9BACT</name>
<dbReference type="SUPFAM" id="SSF82171">
    <property type="entry name" value="DPP6 N-terminal domain-like"/>
    <property type="match status" value="1"/>
</dbReference>
<dbReference type="Pfam" id="PF07676">
    <property type="entry name" value="PD40"/>
    <property type="match status" value="2"/>
</dbReference>
<evidence type="ECO:0000313" key="1">
    <source>
        <dbReference type="EMBL" id="KOF03839.1"/>
    </source>
</evidence>
<dbReference type="AlphaFoldDB" id="A0A0L8AND4"/>
<dbReference type="Proteomes" id="UP000036908">
    <property type="component" value="Unassembled WGS sequence"/>
</dbReference>
<accession>A0A0L8AND4</accession>
<reference evidence="2" key="1">
    <citation type="submission" date="2014-11" db="EMBL/GenBank/DDBJ databases">
        <title>Genome sequencing of Roseivirga sp. D-25.</title>
        <authorList>
            <person name="Selvaratnam C."/>
            <person name="Thevarajoo S."/>
            <person name="Goh K.M."/>
            <person name="Eee R."/>
            <person name="Chan K.-G."/>
            <person name="Chong C.S."/>
        </authorList>
    </citation>
    <scope>NUCLEOTIDE SEQUENCE [LARGE SCALE GENOMIC DNA]</scope>
    <source>
        <strain evidence="2">D-25</strain>
    </source>
</reference>
<sequence>MKTPISTIFILCLFFTNLIYSQEVDNKLKYLGQAPPTTSPEIFAPNLISTQEESEFGSVFNQQATEFYYGVDVNGKSEIRFTKLEGNTWSRPRTLLSHPVYSVNDPFLSPDEKRLYFISQRSIDRHDVKEDYDIWYIERDKSEWSLEMVNAGPSINSNKNEYYISFTVTGDIYFASNRAASEERQQDFNIYVSRNKNGAFQPSKLLDNTINTNAYEADVFVDPNEEYLIFCAVRKEGFGQGDLYISFKNKEGSWSKAQNMGELINTPNHELCPFVSKDGKYLFFTSNQDIYWVDSKIIQTFKPAQNNH</sequence>
<dbReference type="OrthoDB" id="9809364at2"/>
<evidence type="ECO:0000313" key="2">
    <source>
        <dbReference type="Proteomes" id="UP000036908"/>
    </source>
</evidence>
<organism evidence="1 2">
    <name type="scientific">Roseivirga seohaensis subsp. aquiponti</name>
    <dbReference type="NCBI Taxonomy" id="1566026"/>
    <lineage>
        <taxon>Bacteria</taxon>
        <taxon>Pseudomonadati</taxon>
        <taxon>Bacteroidota</taxon>
        <taxon>Cytophagia</taxon>
        <taxon>Cytophagales</taxon>
        <taxon>Roseivirgaceae</taxon>
        <taxon>Roseivirga</taxon>
    </lineage>
</organism>
<dbReference type="InterPro" id="IPR011659">
    <property type="entry name" value="WD40"/>
</dbReference>
<dbReference type="RefSeq" id="WP_053222525.1">
    <property type="nucleotide sequence ID" value="NZ_JSVA01000005.1"/>
</dbReference>
<comment type="caution">
    <text evidence="1">The sequence shown here is derived from an EMBL/GenBank/DDBJ whole genome shotgun (WGS) entry which is preliminary data.</text>
</comment>
<dbReference type="Gene3D" id="2.120.10.30">
    <property type="entry name" value="TolB, C-terminal domain"/>
    <property type="match status" value="1"/>
</dbReference>
<dbReference type="PATRIC" id="fig|1566026.4.peg.2742"/>
<proteinExistence type="predicted"/>